<dbReference type="InterPro" id="IPR056164">
    <property type="entry name" value="Beta-prop_ELP1_1st"/>
</dbReference>
<feature type="domain" description="ELP1 first N-terminal beta-propeller" evidence="7">
    <location>
        <begin position="1"/>
        <end position="344"/>
    </location>
</feature>
<dbReference type="AlphaFoldDB" id="A0A3P6T4L3"/>
<evidence type="ECO:0000256" key="5">
    <source>
        <dbReference type="ARBA" id="ARBA00022694"/>
    </source>
</evidence>
<dbReference type="SUPFAM" id="SSF69322">
    <property type="entry name" value="Tricorn protease domain 2"/>
    <property type="match status" value="1"/>
</dbReference>
<feature type="domain" description="ELP1 alpha-solenoid" evidence="9">
    <location>
        <begin position="663"/>
        <end position="856"/>
    </location>
</feature>
<dbReference type="OrthoDB" id="40048at2759"/>
<proteinExistence type="inferred from homology"/>
<organism evidence="10 11">
    <name type="scientific">Litomosoides sigmodontis</name>
    <name type="common">Filarial nematode worm</name>
    <dbReference type="NCBI Taxonomy" id="42156"/>
    <lineage>
        <taxon>Eukaryota</taxon>
        <taxon>Metazoa</taxon>
        <taxon>Ecdysozoa</taxon>
        <taxon>Nematoda</taxon>
        <taxon>Chromadorea</taxon>
        <taxon>Rhabditida</taxon>
        <taxon>Spirurina</taxon>
        <taxon>Spiruromorpha</taxon>
        <taxon>Filarioidea</taxon>
        <taxon>Onchocercidae</taxon>
        <taxon>Litomosoides</taxon>
    </lineage>
</organism>
<reference evidence="10 11" key="1">
    <citation type="submission" date="2018-08" db="EMBL/GenBank/DDBJ databases">
        <authorList>
            <person name="Laetsch R D."/>
            <person name="Stevens L."/>
            <person name="Kumar S."/>
            <person name="Blaxter L. M."/>
        </authorList>
    </citation>
    <scope>NUCLEOTIDE SEQUENCE [LARGE SCALE GENOMIC DNA]</scope>
</reference>
<dbReference type="Pfam" id="PF04762">
    <property type="entry name" value="Beta-prop_ELP1_1st"/>
    <property type="match status" value="1"/>
</dbReference>
<evidence type="ECO:0000256" key="3">
    <source>
        <dbReference type="ARBA" id="ARBA00006086"/>
    </source>
</evidence>
<dbReference type="PANTHER" id="PTHR12747:SF0">
    <property type="entry name" value="ELONGATOR COMPLEX PROTEIN 1"/>
    <property type="match status" value="1"/>
</dbReference>
<dbReference type="PANTHER" id="PTHR12747">
    <property type="entry name" value="ELONGATOR COMPLEX PROTEIN 1"/>
    <property type="match status" value="1"/>
</dbReference>
<evidence type="ECO:0000256" key="2">
    <source>
        <dbReference type="ARBA" id="ARBA00005043"/>
    </source>
</evidence>
<keyword evidence="4" id="KW-0963">Cytoplasm</keyword>
<dbReference type="InterPro" id="IPR036322">
    <property type="entry name" value="WD40_repeat_dom_sf"/>
</dbReference>
<dbReference type="GO" id="GO:0002926">
    <property type="term" value="P:tRNA wobble base 5-methoxycarbonylmethyl-2-thiouridinylation"/>
    <property type="evidence" value="ECO:0007669"/>
    <property type="project" value="TreeGrafter"/>
</dbReference>
<dbReference type="Proteomes" id="UP000277928">
    <property type="component" value="Unassembled WGS sequence"/>
</dbReference>
<keyword evidence="5" id="KW-0819">tRNA processing</keyword>
<dbReference type="Gene3D" id="2.130.10.10">
    <property type="entry name" value="YVTN repeat-like/Quinoprotein amine dehydrogenase"/>
    <property type="match status" value="1"/>
</dbReference>
<evidence type="ECO:0000259" key="7">
    <source>
        <dbReference type="Pfam" id="PF04762"/>
    </source>
</evidence>
<keyword evidence="11" id="KW-1185">Reference proteome</keyword>
<evidence type="ECO:0000313" key="11">
    <source>
        <dbReference type="Proteomes" id="UP000277928"/>
    </source>
</evidence>
<evidence type="ECO:0000256" key="4">
    <source>
        <dbReference type="ARBA" id="ARBA00022490"/>
    </source>
</evidence>
<comment type="pathway">
    <text evidence="2">tRNA modification; 5-methoxycarbonylmethyl-2-thiouridine-tRNA biosynthesis.</text>
</comment>
<dbReference type="GO" id="GO:0000049">
    <property type="term" value="F:tRNA binding"/>
    <property type="evidence" value="ECO:0007669"/>
    <property type="project" value="TreeGrafter"/>
</dbReference>
<accession>A0A3P6T4L3</accession>
<dbReference type="Pfam" id="PF23797">
    <property type="entry name" value="Beta-prop_ELP1_2nd"/>
    <property type="match status" value="1"/>
</dbReference>
<dbReference type="InterPro" id="IPR056165">
    <property type="entry name" value="Beta-prop_ELP1_2nd"/>
</dbReference>
<dbReference type="GO" id="GO:0005829">
    <property type="term" value="C:cytosol"/>
    <property type="evidence" value="ECO:0007669"/>
    <property type="project" value="TreeGrafter"/>
</dbReference>
<evidence type="ECO:0000256" key="6">
    <source>
        <dbReference type="ARBA" id="ARBA00029535"/>
    </source>
</evidence>
<dbReference type="InterPro" id="IPR056167">
    <property type="entry name" value="A-sol_ELP1"/>
</dbReference>
<evidence type="ECO:0000259" key="9">
    <source>
        <dbReference type="Pfam" id="PF23925"/>
    </source>
</evidence>
<sequence length="869" mass="98853">MRNLKIRSAVVRDTLLSSARYEVQQNEASSTSSLSPCEIEAVCVSAENRIFGATHEGVYELSSEALKLVKWTKQRNEAKIISFDHLSDEYFLCAVLSSGVVLHVDYENGTVEQHVVVPTEVCSAKWAPDFHVLLLASSEMLHFVTRQFDIFNEQPLNSSGSGREELMTVGWGSKETQFQGSAGRKNLNKDDDQPTAVTDYDQRRVLLAWNGDANYVAVSYIDNETSFRRSCIFDREGELISHLQPVSNVEETLAYRPTGNLIATSRCDSDKREIIFYERNGQRRSKFECGPHQGTKIDWLGWNIDGNILCVQYKNLEGTAQEVNFWCISNYDWMLKYRIVVNSGILLACWHESNPNQFYYITQSGRATFIDFDFVYNFCDDIVLSISGCDVRVTDLKTAPIPPPMCHYKLNFPNAVCEVVQYDGIAAFLLSDRSLHAYELRERKFEKYVVYNTTDLPQDCICYNLCLNKFNQLSAIVACSRYNLYSFSIKNMDCKESHCLYSVEKPFFWHSYINGGFVLQGIDGECFSIIEDKDKKYCLEKRKLYGTEQILRHCRYLPTKDSIFGISKTNDLVVNGRSILKYVGTYAVDHNYLLAVTLGSHSNSSRLEIAKLKDILTTDKEISCKISRAVERGAMLVGHESDGARVWLQMPRGNLETIYLKELLLSKLKELINNMRFKDAAIIMKKHRIDMNLFYDHNPEFFIKHIGQFVENIGSAELLNLFVASLNNDNVTTGIYSENYCSNSHANHNKAKVKSGESKVQSICTAIREYILNLDDTHITGLFTTVISTYLKEQPPQISKALSALREQSLKLPGGGKLEKKWINYVSLLAPNENLFNVALSTYDLNLALAVAENSQMVRFYGVLFISIK</sequence>
<dbReference type="GO" id="GO:0033588">
    <property type="term" value="C:elongator holoenzyme complex"/>
    <property type="evidence" value="ECO:0007669"/>
    <property type="project" value="InterPro"/>
</dbReference>
<comment type="subcellular location">
    <subcellularLocation>
        <location evidence="1">Cytoplasm</location>
    </subcellularLocation>
</comment>
<gene>
    <name evidence="10" type="ORF">NLS_LOCUS5970</name>
</gene>
<evidence type="ECO:0000256" key="1">
    <source>
        <dbReference type="ARBA" id="ARBA00004496"/>
    </source>
</evidence>
<evidence type="ECO:0000259" key="8">
    <source>
        <dbReference type="Pfam" id="PF23797"/>
    </source>
</evidence>
<dbReference type="InterPro" id="IPR015943">
    <property type="entry name" value="WD40/YVTN_repeat-like_dom_sf"/>
</dbReference>
<evidence type="ECO:0000313" key="10">
    <source>
        <dbReference type="EMBL" id="VDK82896.1"/>
    </source>
</evidence>
<dbReference type="STRING" id="42156.A0A3P6T4L3"/>
<dbReference type="InterPro" id="IPR006849">
    <property type="entry name" value="Elp1"/>
</dbReference>
<protein>
    <recommendedName>
        <fullName evidence="6">Elongator complex protein 1</fullName>
    </recommendedName>
</protein>
<comment type="similarity">
    <text evidence="3">Belongs to the ELP1/IKA1 family.</text>
</comment>
<dbReference type="UniPathway" id="UPA00988"/>
<name>A0A3P6T4L3_LITSI</name>
<dbReference type="SUPFAM" id="SSF50978">
    <property type="entry name" value="WD40 repeat-like"/>
    <property type="match status" value="1"/>
</dbReference>
<feature type="domain" description="ELP1 N-terminal second beta-propeller" evidence="8">
    <location>
        <begin position="388"/>
        <end position="637"/>
    </location>
</feature>
<dbReference type="OMA" id="MEEHIMA"/>
<dbReference type="EMBL" id="UYRX01000487">
    <property type="protein sequence ID" value="VDK82896.1"/>
    <property type="molecule type" value="Genomic_DNA"/>
</dbReference>
<dbReference type="Pfam" id="PF23925">
    <property type="entry name" value="A-sol_ELP1"/>
    <property type="match status" value="1"/>
</dbReference>